<evidence type="ECO:0000313" key="3">
    <source>
        <dbReference type="Proteomes" id="UP000177869"/>
    </source>
</evidence>
<dbReference type="AlphaFoldDB" id="A0A1F6UUL8"/>
<dbReference type="Proteomes" id="UP000177869">
    <property type="component" value="Unassembled WGS sequence"/>
</dbReference>
<accession>A0A1F6UUL8</accession>
<keyword evidence="1" id="KW-1133">Transmembrane helix</keyword>
<sequence>MPWLVIVSVIAKNKPTNLFFVLFVFVLVITVSHFILKKNQSEKAVAISYTTLQTIGRGVFAGFVITLIVFLGKILGPFWGGVLSAFPASISSAFILVHWNYGSSNLFPTIQRLPIGALVIPAFAISAMFFFPVVGFIIGTFLSLAVSLIVSFLLSKVKSF</sequence>
<keyword evidence="1" id="KW-0812">Transmembrane</keyword>
<feature type="transmembrane region" description="Helical" evidence="1">
    <location>
        <begin position="136"/>
        <end position="154"/>
    </location>
</feature>
<dbReference type="EMBL" id="MFTI01000006">
    <property type="protein sequence ID" value="OGI61091.1"/>
    <property type="molecule type" value="Genomic_DNA"/>
</dbReference>
<organism evidence="2 3">
    <name type="scientific">Candidatus Nomurabacteria bacterium RIFCSPHIGHO2_01_FULL_38_19</name>
    <dbReference type="NCBI Taxonomy" id="1801732"/>
    <lineage>
        <taxon>Bacteria</taxon>
        <taxon>Candidatus Nomuraibacteriota</taxon>
    </lineage>
</organism>
<feature type="transmembrane region" description="Helical" evidence="1">
    <location>
        <begin position="57"/>
        <end position="76"/>
    </location>
</feature>
<keyword evidence="1" id="KW-0472">Membrane</keyword>
<reference evidence="2 3" key="1">
    <citation type="journal article" date="2016" name="Nat. Commun.">
        <title>Thousands of microbial genomes shed light on interconnected biogeochemical processes in an aquifer system.</title>
        <authorList>
            <person name="Anantharaman K."/>
            <person name="Brown C.T."/>
            <person name="Hug L.A."/>
            <person name="Sharon I."/>
            <person name="Castelle C.J."/>
            <person name="Probst A.J."/>
            <person name="Thomas B.C."/>
            <person name="Singh A."/>
            <person name="Wilkins M.J."/>
            <person name="Karaoz U."/>
            <person name="Brodie E.L."/>
            <person name="Williams K.H."/>
            <person name="Hubbard S.S."/>
            <person name="Banfield J.F."/>
        </authorList>
    </citation>
    <scope>NUCLEOTIDE SEQUENCE [LARGE SCALE GENOMIC DNA]</scope>
</reference>
<comment type="caution">
    <text evidence="2">The sequence shown here is derived from an EMBL/GenBank/DDBJ whole genome shotgun (WGS) entry which is preliminary data.</text>
</comment>
<feature type="transmembrane region" description="Helical" evidence="1">
    <location>
        <begin position="18"/>
        <end position="36"/>
    </location>
</feature>
<protein>
    <submittedName>
        <fullName evidence="2">Uncharacterized protein</fullName>
    </submittedName>
</protein>
<dbReference type="STRING" id="1801732.A2814_02010"/>
<gene>
    <name evidence="2" type="ORF">A2814_02010</name>
</gene>
<evidence type="ECO:0000313" key="2">
    <source>
        <dbReference type="EMBL" id="OGI61091.1"/>
    </source>
</evidence>
<name>A0A1F6UUL8_9BACT</name>
<proteinExistence type="predicted"/>
<feature type="transmembrane region" description="Helical" evidence="1">
    <location>
        <begin position="113"/>
        <end position="130"/>
    </location>
</feature>
<evidence type="ECO:0000256" key="1">
    <source>
        <dbReference type="SAM" id="Phobius"/>
    </source>
</evidence>